<organism evidence="2 3">
    <name type="scientific">Drechslerella stenobrocha 248</name>
    <dbReference type="NCBI Taxonomy" id="1043628"/>
    <lineage>
        <taxon>Eukaryota</taxon>
        <taxon>Fungi</taxon>
        <taxon>Dikarya</taxon>
        <taxon>Ascomycota</taxon>
        <taxon>Pezizomycotina</taxon>
        <taxon>Orbiliomycetes</taxon>
        <taxon>Orbiliales</taxon>
        <taxon>Orbiliaceae</taxon>
        <taxon>Drechslerella</taxon>
    </lineage>
</organism>
<evidence type="ECO:0000256" key="1">
    <source>
        <dbReference type="SAM" id="MobiDB-lite"/>
    </source>
</evidence>
<evidence type="ECO:0000313" key="2">
    <source>
        <dbReference type="EMBL" id="EWC47993.1"/>
    </source>
</evidence>
<feature type="region of interest" description="Disordered" evidence="1">
    <location>
        <begin position="520"/>
        <end position="543"/>
    </location>
</feature>
<feature type="compositionally biased region" description="Polar residues" evidence="1">
    <location>
        <begin position="288"/>
        <end position="303"/>
    </location>
</feature>
<evidence type="ECO:0000313" key="3">
    <source>
        <dbReference type="Proteomes" id="UP000024837"/>
    </source>
</evidence>
<gene>
    <name evidence="2" type="ORF">DRE_02875</name>
</gene>
<keyword evidence="3" id="KW-1185">Reference proteome</keyword>
<sequence length="543" mass="58644">MAELAHKTDCNNELRQERAYIAASRRTDRSLEARVESARKASEVHRRRTGRGLRITEEEVLNDRMYEEIEDLPHLYYQQLTHHLTTGPPEHMARMASYLSSNITLRNALNQAINLSHDMGANADASGSLSQAISVPTFRSALRGSSAHQTAYPPVNTPAPQGPIPYAPTRSSISSPSTPTVQLSLPCVPPPNANSARFPVNGTEFYRAPLGWNAFHPLPFEDTPFRRSQIIRAPAPIISESPVPSPTVLSPEQSQRLDGTFPQEPAVDGESVIKNTTKDLVSHIPAPLTQTTPGTIAATSYSDVGSPERQSRRRKRVSAHTSRLSLRTLVPNIAMPRMAETPQKDNRSESCLPSRAVKRKALSESPEGQPAAKAHKPIENVSPSPIARIAMPAAADEQDHYDFFDFSLPQNIQDLLAAPEFNAAGEMTPAFGACLGRAQAADLKSAGLACTNEGKPGETATLVWGGGGPAAHHLGDKGLNMGSTAFAQGPPTMLNLGPPNMIGFEPGNLGEFWAEFFGPRAVPQSQDASVPPNESSYDDDDVN</sequence>
<accession>W7I6W1</accession>
<dbReference type="Proteomes" id="UP000024837">
    <property type="component" value="Unassembled WGS sequence"/>
</dbReference>
<dbReference type="OrthoDB" id="5397087at2759"/>
<dbReference type="EMBL" id="KI966407">
    <property type="protein sequence ID" value="EWC47993.1"/>
    <property type="molecule type" value="Genomic_DNA"/>
</dbReference>
<name>W7I6W1_9PEZI</name>
<dbReference type="AlphaFoldDB" id="W7I6W1"/>
<protein>
    <submittedName>
        <fullName evidence="2">Uncharacterized protein</fullName>
    </submittedName>
</protein>
<proteinExistence type="predicted"/>
<dbReference type="HOGENOM" id="CLU_501545_0_0_1"/>
<feature type="region of interest" description="Disordered" evidence="1">
    <location>
        <begin position="284"/>
        <end position="380"/>
    </location>
</feature>
<reference evidence="2 3" key="1">
    <citation type="submission" date="2013-05" db="EMBL/GenBank/DDBJ databases">
        <title>Drechslerella stenobrocha genome reveals carnivorous origination and mechanical trapping mechanism of predatory fungi.</title>
        <authorList>
            <person name="Liu X."/>
            <person name="Zhang W."/>
            <person name="Liu K."/>
        </authorList>
    </citation>
    <scope>NUCLEOTIDE SEQUENCE [LARGE SCALE GENOMIC DNA]</scope>
    <source>
        <strain evidence="2 3">248</strain>
    </source>
</reference>
<feature type="compositionally biased region" description="Polar residues" evidence="1">
    <location>
        <begin position="523"/>
        <end position="535"/>
    </location>
</feature>